<dbReference type="PANTHER" id="PTHR43280:SF27">
    <property type="entry name" value="TRANSCRIPTIONAL REGULATOR MTLR"/>
    <property type="match status" value="1"/>
</dbReference>
<dbReference type="InterPro" id="IPR014710">
    <property type="entry name" value="RmlC-like_jellyroll"/>
</dbReference>
<dbReference type="GO" id="GO:0003700">
    <property type="term" value="F:DNA-binding transcription factor activity"/>
    <property type="evidence" value="ECO:0007669"/>
    <property type="project" value="InterPro"/>
</dbReference>
<dbReference type="OrthoDB" id="745435at2"/>
<dbReference type="GO" id="GO:0043565">
    <property type="term" value="F:sequence-specific DNA binding"/>
    <property type="evidence" value="ECO:0007669"/>
    <property type="project" value="InterPro"/>
</dbReference>
<dbReference type="Proteomes" id="UP000242818">
    <property type="component" value="Unassembled WGS sequence"/>
</dbReference>
<dbReference type="InterPro" id="IPR009057">
    <property type="entry name" value="Homeodomain-like_sf"/>
</dbReference>
<dbReference type="SUPFAM" id="SSF51182">
    <property type="entry name" value="RmlC-like cupins"/>
    <property type="match status" value="1"/>
</dbReference>
<dbReference type="InterPro" id="IPR020449">
    <property type="entry name" value="Tscrpt_reg_AraC-type_HTH"/>
</dbReference>
<organism evidence="5 6">
    <name type="scientific">Chitinophaga costaii</name>
    <dbReference type="NCBI Taxonomy" id="1335309"/>
    <lineage>
        <taxon>Bacteria</taxon>
        <taxon>Pseudomonadati</taxon>
        <taxon>Bacteroidota</taxon>
        <taxon>Chitinophagia</taxon>
        <taxon>Chitinophagales</taxon>
        <taxon>Chitinophagaceae</taxon>
        <taxon>Chitinophaga</taxon>
    </lineage>
</organism>
<dbReference type="PROSITE" id="PS01124">
    <property type="entry name" value="HTH_ARAC_FAMILY_2"/>
    <property type="match status" value="1"/>
</dbReference>
<evidence type="ECO:0000259" key="4">
    <source>
        <dbReference type="PROSITE" id="PS01124"/>
    </source>
</evidence>
<sequence>MKVLPFTISHSFQQSVIVKKEHQPFFYTHLHRHDEIQLTWIQEGEGTLVVGNTMEPFTADDIFFLGANIPHVLRHDPSYYVPESTKKIRATTIFFNPKGKLAAVLELPEMEPVKVLLQKFKEGFKVPIVCQRTLAKHITQVINSQNFERLFTFFGLMFYLASLKNLHPFSTHSAEMLTVREAEGVKIGKIYNYILQHFATDIKLDDITGIAHMTPQAFCRYFKKHTGHTFISFLHEVRIHEACKRLTGGSYESIGSIAYTCGFNNITHFNRIFKKLKGCNPKEYADTFSKNIA</sequence>
<dbReference type="PRINTS" id="PR00032">
    <property type="entry name" value="HTHARAC"/>
</dbReference>
<proteinExistence type="predicted"/>
<evidence type="ECO:0000313" key="6">
    <source>
        <dbReference type="Proteomes" id="UP000242818"/>
    </source>
</evidence>
<dbReference type="SMART" id="SM00342">
    <property type="entry name" value="HTH_ARAC"/>
    <property type="match status" value="1"/>
</dbReference>
<dbReference type="EMBL" id="FMAR01000001">
    <property type="protein sequence ID" value="SCB72933.1"/>
    <property type="molecule type" value="Genomic_DNA"/>
</dbReference>
<dbReference type="InterPro" id="IPR003313">
    <property type="entry name" value="AraC-bd"/>
</dbReference>
<dbReference type="SUPFAM" id="SSF46689">
    <property type="entry name" value="Homeodomain-like"/>
    <property type="match status" value="2"/>
</dbReference>
<keyword evidence="2 5" id="KW-0238">DNA-binding</keyword>
<dbReference type="InterPro" id="IPR018062">
    <property type="entry name" value="HTH_AraC-typ_CS"/>
</dbReference>
<dbReference type="PANTHER" id="PTHR43280">
    <property type="entry name" value="ARAC-FAMILY TRANSCRIPTIONAL REGULATOR"/>
    <property type="match status" value="1"/>
</dbReference>
<dbReference type="InterPro" id="IPR018060">
    <property type="entry name" value="HTH_AraC"/>
</dbReference>
<dbReference type="STRING" id="1335309.GA0116948_10180"/>
<dbReference type="PROSITE" id="PS00041">
    <property type="entry name" value="HTH_ARAC_FAMILY_1"/>
    <property type="match status" value="1"/>
</dbReference>
<feature type="domain" description="HTH araC/xylS-type" evidence="4">
    <location>
        <begin position="188"/>
        <end position="287"/>
    </location>
</feature>
<dbReference type="Pfam" id="PF12833">
    <property type="entry name" value="HTH_18"/>
    <property type="match status" value="1"/>
</dbReference>
<dbReference type="Pfam" id="PF02311">
    <property type="entry name" value="AraC_binding"/>
    <property type="match status" value="1"/>
</dbReference>
<gene>
    <name evidence="5" type="ORF">GA0116948_10180</name>
</gene>
<evidence type="ECO:0000256" key="1">
    <source>
        <dbReference type="ARBA" id="ARBA00023015"/>
    </source>
</evidence>
<accession>A0A1C3YS89</accession>
<keyword evidence="3" id="KW-0804">Transcription</keyword>
<evidence type="ECO:0000313" key="5">
    <source>
        <dbReference type="EMBL" id="SCB72933.1"/>
    </source>
</evidence>
<keyword evidence="6" id="KW-1185">Reference proteome</keyword>
<dbReference type="AlphaFoldDB" id="A0A1C3YS89"/>
<name>A0A1C3YS89_9BACT</name>
<evidence type="ECO:0000256" key="2">
    <source>
        <dbReference type="ARBA" id="ARBA00023125"/>
    </source>
</evidence>
<reference evidence="5 6" key="1">
    <citation type="submission" date="2016-08" db="EMBL/GenBank/DDBJ databases">
        <authorList>
            <person name="Seilhamer J.J."/>
        </authorList>
    </citation>
    <scope>NUCLEOTIDE SEQUENCE [LARGE SCALE GENOMIC DNA]</scope>
    <source>
        <strain evidence="5 6">A37T2</strain>
    </source>
</reference>
<dbReference type="Gene3D" id="2.60.120.10">
    <property type="entry name" value="Jelly Rolls"/>
    <property type="match status" value="1"/>
</dbReference>
<evidence type="ECO:0000256" key="3">
    <source>
        <dbReference type="ARBA" id="ARBA00023163"/>
    </source>
</evidence>
<dbReference type="Gene3D" id="1.10.10.60">
    <property type="entry name" value="Homeodomain-like"/>
    <property type="match status" value="2"/>
</dbReference>
<protein>
    <submittedName>
        <fullName evidence="5">AraC-type DNA-binding protein</fullName>
    </submittedName>
</protein>
<dbReference type="InterPro" id="IPR011051">
    <property type="entry name" value="RmlC_Cupin_sf"/>
</dbReference>
<keyword evidence="1" id="KW-0805">Transcription regulation</keyword>
<dbReference type="RefSeq" id="WP_089707865.1">
    <property type="nucleotide sequence ID" value="NZ_FMAR01000001.1"/>
</dbReference>